<feature type="compositionally biased region" description="Polar residues" evidence="2">
    <location>
        <begin position="15"/>
        <end position="25"/>
    </location>
</feature>
<evidence type="ECO:0000256" key="2">
    <source>
        <dbReference type="SAM" id="MobiDB-lite"/>
    </source>
</evidence>
<comment type="caution">
    <text evidence="3">The sequence shown here is derived from an EMBL/GenBank/DDBJ whole genome shotgun (WGS) entry which is preliminary data.</text>
</comment>
<feature type="region of interest" description="Disordered" evidence="2">
    <location>
        <begin position="1"/>
        <end position="25"/>
    </location>
</feature>
<dbReference type="GO" id="GO:0030154">
    <property type="term" value="P:cell differentiation"/>
    <property type="evidence" value="ECO:0007669"/>
    <property type="project" value="InterPro"/>
</dbReference>
<dbReference type="EMBL" id="CAJHUB010000770">
    <property type="protein sequence ID" value="CAD7690265.1"/>
    <property type="molecule type" value="Genomic_DNA"/>
</dbReference>
<evidence type="ECO:0000256" key="1">
    <source>
        <dbReference type="ARBA" id="ARBA00006609"/>
    </source>
</evidence>
<evidence type="ECO:0000313" key="3">
    <source>
        <dbReference type="EMBL" id="CAD7690265.1"/>
    </source>
</evidence>
<dbReference type="AlphaFoldDB" id="A0A811ZNK3"/>
<dbReference type="PANTHER" id="PTHR14572">
    <property type="entry name" value="PANCREATIC PROGENITOR CELL DIFFERENTIATION AND PROLIFERATION FACTOR"/>
    <property type="match status" value="1"/>
</dbReference>
<evidence type="ECO:0000313" key="4">
    <source>
        <dbReference type="Proteomes" id="UP000645828"/>
    </source>
</evidence>
<dbReference type="Pfam" id="PF15060">
    <property type="entry name" value="PPDFL"/>
    <property type="match status" value="1"/>
</dbReference>
<comment type="similarity">
    <text evidence="1">Belongs to the PPDPF family.</text>
</comment>
<protein>
    <submittedName>
        <fullName evidence="3">(raccoon dog) hypothetical protein</fullName>
    </submittedName>
</protein>
<proteinExistence type="inferred from homology"/>
<feature type="region of interest" description="Disordered" evidence="2">
    <location>
        <begin position="42"/>
        <end position="62"/>
    </location>
</feature>
<sequence>MPRLGRGHRQGFRPPTNNSKAATPSSGSLLATLSCYWSCLGSTSSNSSCRNAEYPGEAIPHPPGLPKAYPGHSWASFFFRNSTLPFRATASDTITCDLAPEVMRKQPVGQPSKANNWAPILSGHHEPPGFGRH</sequence>
<name>A0A811ZNK3_NYCPR</name>
<dbReference type="PRINTS" id="PR02071">
    <property type="entry name" value="PPDPFACTOR"/>
</dbReference>
<feature type="compositionally biased region" description="Basic residues" evidence="2">
    <location>
        <begin position="1"/>
        <end position="11"/>
    </location>
</feature>
<reference evidence="3" key="1">
    <citation type="submission" date="2020-12" db="EMBL/GenBank/DDBJ databases">
        <authorList>
            <consortium name="Molecular Ecology Group"/>
        </authorList>
    </citation>
    <scope>NUCLEOTIDE SEQUENCE</scope>
    <source>
        <strain evidence="3">TBG_1078</strain>
    </source>
</reference>
<accession>A0A811ZNK3</accession>
<gene>
    <name evidence="3" type="ORF">NYPRO_LOCUS23059</name>
</gene>
<dbReference type="Proteomes" id="UP000645828">
    <property type="component" value="Unassembled WGS sequence"/>
</dbReference>
<organism evidence="3 4">
    <name type="scientific">Nyctereutes procyonoides</name>
    <name type="common">Raccoon dog</name>
    <name type="synonym">Canis procyonoides</name>
    <dbReference type="NCBI Taxonomy" id="34880"/>
    <lineage>
        <taxon>Eukaryota</taxon>
        <taxon>Metazoa</taxon>
        <taxon>Chordata</taxon>
        <taxon>Craniata</taxon>
        <taxon>Vertebrata</taxon>
        <taxon>Euteleostomi</taxon>
        <taxon>Mammalia</taxon>
        <taxon>Eutheria</taxon>
        <taxon>Laurasiatheria</taxon>
        <taxon>Carnivora</taxon>
        <taxon>Caniformia</taxon>
        <taxon>Canidae</taxon>
        <taxon>Nyctereutes</taxon>
    </lineage>
</organism>
<keyword evidence="4" id="KW-1185">Reference proteome</keyword>
<dbReference type="PROSITE" id="PS51257">
    <property type="entry name" value="PROKAR_LIPOPROTEIN"/>
    <property type="match status" value="1"/>
</dbReference>
<dbReference type="InterPro" id="IPR026754">
    <property type="entry name" value="PPDPF"/>
</dbReference>
<feature type="region of interest" description="Disordered" evidence="2">
    <location>
        <begin position="107"/>
        <end position="133"/>
    </location>
</feature>